<gene>
    <name evidence="1" type="ORF">GTQ48_10830</name>
</gene>
<protein>
    <submittedName>
        <fullName evidence="1">DUF349 domain-containing protein</fullName>
    </submittedName>
</protein>
<dbReference type="Proteomes" id="UP000471381">
    <property type="component" value="Unassembled WGS sequence"/>
</dbReference>
<accession>A0A6N9THQ6</accession>
<evidence type="ECO:0000313" key="1">
    <source>
        <dbReference type="EMBL" id="NDW16012.1"/>
    </source>
</evidence>
<reference evidence="1 2" key="1">
    <citation type="submission" date="2020-01" db="EMBL/GenBank/DDBJ databases">
        <title>Genomes of bacteria type strains.</title>
        <authorList>
            <person name="Chen J."/>
            <person name="Zhu S."/>
            <person name="Yang J."/>
        </authorList>
    </citation>
    <scope>NUCLEOTIDE SEQUENCE [LARGE SCALE GENOMIC DNA]</scope>
    <source>
        <strain evidence="1 2">LMG 24078</strain>
    </source>
</reference>
<dbReference type="Pfam" id="PF03993">
    <property type="entry name" value="DUF349"/>
    <property type="match status" value="2"/>
</dbReference>
<sequence>MIFSRIFAPSHTSQKPEKRLEAIEKLSPEKPQDKTILHELAFNDDNADVSLAALAKLNSFVLWQKMAQIAKSTKVKKAAQHCVNEAISGKGSAALSAEEKSSFLQETASADVIIDVVQREPELLGNTELAFALLAKVDKPSFTQHVFLHANNGQLQRQLISSQSQTNTLQKWAKKLSDSSTLDAINSRIDEIRAAEQKPVELKKQLTLCLSKYRALLDKADVEQVVDLQSSYHSELEGLFAQAGILSTDDKQEFEEKRSKITEQVTRYVDRIRPAWEEKQKSAVLANTQALCEQQLTHAKEQVGWLFNTRLCDATLADVATVNESVRGVEATLEQLGQLGSNDKRVDEIQLAVDGLNTKLEAFSMQQQYGQKLLSRLNVVEDVAQKLNSADVSDEQKRDLRSEFDTAIEEYSAISRELIAQPKALLQRFKVATKQVRADEKAAKSKHQDELRHVRKQISIVDNLVSQGKFRAAMAKFKKLSDNVASLPESLKKDIDKRFQKTADDIARLEGWQSYIAAPRKPALVEQAKELAATPAENIKQRSESIKYLRSQWLSLNTPSAGDNEQENAALQQDFDNALEKAFEPCREHYARLDAERAAALELRRSIIEKVASVPEDIEPTELSKTLDRLAKQWRACGQVEKQAYEQLKVEWKAVFSPLQKRVYAWQSDNQALKQRLVDKVNALQDSDDISDAAESAQQLQQEWKRIGHAGKREESRLWAEFKASNDAIFERLKTQRKAQTSEYTEQAEKLLSSIASISVEGDDSTFQSAVQPIQEAMLALPKPQRVKLERKLETLFKQRESMQREHDTKVIEARAHAIIRLLQNDEPEAREELLETLGKRWSNLLTNASASNAPRHDRAWLTVALEVASGMPSPQSDVSVRSSVQLQMMTAKLEQGEAPEAQEILSDWLQHGEVKEDESGLLQRVVTIIDNNPSMLA</sequence>
<dbReference type="RefSeq" id="WP_163106713.1">
    <property type="nucleotide sequence ID" value="NZ_JAAAWO010000007.1"/>
</dbReference>
<organism evidence="1 2">
    <name type="scientific">Alteromonas genovensis</name>
    <dbReference type="NCBI Taxonomy" id="471225"/>
    <lineage>
        <taxon>Bacteria</taxon>
        <taxon>Pseudomonadati</taxon>
        <taxon>Pseudomonadota</taxon>
        <taxon>Gammaproteobacteria</taxon>
        <taxon>Alteromonadales</taxon>
        <taxon>Alteromonadaceae</taxon>
        <taxon>Alteromonas/Salinimonas group</taxon>
        <taxon>Alteromonas</taxon>
    </lineage>
</organism>
<keyword evidence="2" id="KW-1185">Reference proteome</keyword>
<dbReference type="AlphaFoldDB" id="A0A6N9THQ6"/>
<dbReference type="InterPro" id="IPR007139">
    <property type="entry name" value="DUF349"/>
</dbReference>
<name>A0A6N9THQ6_9ALTE</name>
<dbReference type="EMBL" id="JAAAWO010000007">
    <property type="protein sequence ID" value="NDW16012.1"/>
    <property type="molecule type" value="Genomic_DNA"/>
</dbReference>
<comment type="caution">
    <text evidence="1">The sequence shown here is derived from an EMBL/GenBank/DDBJ whole genome shotgun (WGS) entry which is preliminary data.</text>
</comment>
<proteinExistence type="predicted"/>
<evidence type="ECO:0000313" key="2">
    <source>
        <dbReference type="Proteomes" id="UP000471381"/>
    </source>
</evidence>